<dbReference type="EMBL" id="BART01009141">
    <property type="protein sequence ID" value="GAG63569.1"/>
    <property type="molecule type" value="Genomic_DNA"/>
</dbReference>
<reference evidence="1" key="1">
    <citation type="journal article" date="2014" name="Front. Microbiol.">
        <title>High frequency of phylogenetically diverse reductive dehalogenase-homologous genes in deep subseafloor sedimentary metagenomes.</title>
        <authorList>
            <person name="Kawai M."/>
            <person name="Futagami T."/>
            <person name="Toyoda A."/>
            <person name="Takaki Y."/>
            <person name="Nishi S."/>
            <person name="Hori S."/>
            <person name="Arai W."/>
            <person name="Tsubouchi T."/>
            <person name="Morono Y."/>
            <person name="Uchiyama I."/>
            <person name="Ito T."/>
            <person name="Fujiyama A."/>
            <person name="Inagaki F."/>
            <person name="Takami H."/>
        </authorList>
    </citation>
    <scope>NUCLEOTIDE SEQUENCE</scope>
    <source>
        <strain evidence="1">Expedition CK06-06</strain>
    </source>
</reference>
<proteinExistence type="predicted"/>
<gene>
    <name evidence="1" type="ORF">S01H4_20344</name>
</gene>
<comment type="caution">
    <text evidence="1">The sequence shown here is derived from an EMBL/GenBank/DDBJ whole genome shotgun (WGS) entry which is preliminary data.</text>
</comment>
<sequence length="41" mass="4831">MNLKSDFEEILKGFKLDFDNNVRNISKEILDKFKKLNASNI</sequence>
<protein>
    <submittedName>
        <fullName evidence="1">Uncharacterized protein</fullName>
    </submittedName>
</protein>
<accession>X0Z3K2</accession>
<name>X0Z3K2_9ZZZZ</name>
<evidence type="ECO:0000313" key="1">
    <source>
        <dbReference type="EMBL" id="GAG63569.1"/>
    </source>
</evidence>
<organism evidence="1">
    <name type="scientific">marine sediment metagenome</name>
    <dbReference type="NCBI Taxonomy" id="412755"/>
    <lineage>
        <taxon>unclassified sequences</taxon>
        <taxon>metagenomes</taxon>
        <taxon>ecological metagenomes</taxon>
    </lineage>
</organism>
<dbReference type="AlphaFoldDB" id="X0Z3K2"/>